<evidence type="ECO:0000256" key="1">
    <source>
        <dbReference type="SAM" id="SignalP"/>
    </source>
</evidence>
<keyword evidence="3" id="KW-1185">Reference proteome</keyword>
<feature type="signal peptide" evidence="1">
    <location>
        <begin position="1"/>
        <end position="22"/>
    </location>
</feature>
<comment type="caution">
    <text evidence="2">The sequence shown here is derived from an EMBL/GenBank/DDBJ whole genome shotgun (WGS) entry which is preliminary data.</text>
</comment>
<dbReference type="PANTHER" id="PTHR38008">
    <property type="entry name" value="HEMOLYSIN-RELATED"/>
    <property type="match status" value="1"/>
</dbReference>
<keyword evidence="1" id="KW-0732">Signal</keyword>
<dbReference type="PROSITE" id="PS51257">
    <property type="entry name" value="PROKAR_LIPOPROTEIN"/>
    <property type="match status" value="1"/>
</dbReference>
<accession>A0ABX2P0P1</accession>
<dbReference type="Pfam" id="PF03891">
    <property type="entry name" value="DUF333"/>
    <property type="match status" value="1"/>
</dbReference>
<feature type="chain" id="PRO_5047230051" evidence="1">
    <location>
        <begin position="23"/>
        <end position="90"/>
    </location>
</feature>
<sequence length="90" mass="9690">MTLISTRATSAGTLLLVCLALAGCGGKPPRQERAGMANPASVYCKEQGGKLEIRHEKEGEVGYCHLPYGRIVEEWVLWRAGHHGAHAPVP</sequence>
<proteinExistence type="predicted"/>
<protein>
    <submittedName>
        <fullName evidence="2">DUF333 domain-containing protein</fullName>
    </submittedName>
</protein>
<name>A0ABX2P0P1_9PROT</name>
<dbReference type="PANTHER" id="PTHR38008:SF2">
    <property type="entry name" value="HEMOLYSIN"/>
    <property type="match status" value="1"/>
</dbReference>
<reference evidence="2 3" key="1">
    <citation type="submission" date="2020-06" db="EMBL/GenBank/DDBJ databases">
        <title>Synonyms of Asaia species.</title>
        <authorList>
            <person name="Sombolestani A."/>
        </authorList>
    </citation>
    <scope>NUCLEOTIDE SEQUENCE [LARGE SCALE GENOMIC DNA]</scope>
    <source>
        <strain evidence="2 3">LMG 27047</strain>
    </source>
</reference>
<dbReference type="EMBL" id="JABXXV010000001">
    <property type="protein sequence ID" value="NVN45406.1"/>
    <property type="molecule type" value="Genomic_DNA"/>
</dbReference>
<organism evidence="2 3">
    <name type="scientific">Asaia spathodeae</name>
    <dbReference type="NCBI Taxonomy" id="657016"/>
    <lineage>
        <taxon>Bacteria</taxon>
        <taxon>Pseudomonadati</taxon>
        <taxon>Pseudomonadota</taxon>
        <taxon>Alphaproteobacteria</taxon>
        <taxon>Acetobacterales</taxon>
        <taxon>Acetobacteraceae</taxon>
        <taxon>Asaia</taxon>
    </lineage>
</organism>
<dbReference type="Proteomes" id="UP001516351">
    <property type="component" value="Unassembled WGS sequence"/>
</dbReference>
<dbReference type="InterPro" id="IPR005590">
    <property type="entry name" value="DUF333"/>
</dbReference>
<evidence type="ECO:0000313" key="3">
    <source>
        <dbReference type="Proteomes" id="UP001516351"/>
    </source>
</evidence>
<dbReference type="RefSeq" id="WP_267310856.1">
    <property type="nucleotide sequence ID" value="NZ_JABXXT010000001.1"/>
</dbReference>
<evidence type="ECO:0000313" key="2">
    <source>
        <dbReference type="EMBL" id="NVN45406.1"/>
    </source>
</evidence>
<gene>
    <name evidence="2" type="ORF">HW542_01125</name>
</gene>